<dbReference type="RefSeq" id="WP_209846796.1">
    <property type="nucleotide sequence ID" value="NZ_JAGGJV010000001.1"/>
</dbReference>
<reference evidence="2 3" key="1">
    <citation type="submission" date="2021-03" db="EMBL/GenBank/DDBJ databases">
        <title>Genomic Encyclopedia of Type Strains, Phase IV (KMG-IV): sequencing the most valuable type-strain genomes for metagenomic binning, comparative biology and taxonomic classification.</title>
        <authorList>
            <person name="Goeker M."/>
        </authorList>
    </citation>
    <scope>NUCLEOTIDE SEQUENCE [LARGE SCALE GENOMIC DNA]</scope>
    <source>
        <strain evidence="2 3">DSM 26427</strain>
    </source>
</reference>
<comment type="caution">
    <text evidence="2">The sequence shown here is derived from an EMBL/GenBank/DDBJ whole genome shotgun (WGS) entry which is preliminary data.</text>
</comment>
<name>A0ABS4EFY5_9HYPH</name>
<proteinExistence type="predicted"/>
<dbReference type="InterPro" id="IPR010064">
    <property type="entry name" value="HK97-gp10_tail"/>
</dbReference>
<feature type="region of interest" description="Disordered" evidence="1">
    <location>
        <begin position="51"/>
        <end position="77"/>
    </location>
</feature>
<organism evidence="2 3">
    <name type="scientific">Rhizobium herbae</name>
    <dbReference type="NCBI Taxonomy" id="508661"/>
    <lineage>
        <taxon>Bacteria</taxon>
        <taxon>Pseudomonadati</taxon>
        <taxon>Pseudomonadota</taxon>
        <taxon>Alphaproteobacteria</taxon>
        <taxon>Hyphomicrobiales</taxon>
        <taxon>Rhizobiaceae</taxon>
        <taxon>Rhizobium/Agrobacterium group</taxon>
        <taxon>Rhizobium</taxon>
    </lineage>
</organism>
<keyword evidence="3" id="KW-1185">Reference proteome</keyword>
<protein>
    <submittedName>
        <fullName evidence="2">HK97 gp10 family phage protein</fullName>
    </submittedName>
</protein>
<evidence type="ECO:0000313" key="3">
    <source>
        <dbReference type="Proteomes" id="UP000823786"/>
    </source>
</evidence>
<dbReference type="NCBIfam" id="TIGR01725">
    <property type="entry name" value="phge_HK97_gp10"/>
    <property type="match status" value="1"/>
</dbReference>
<dbReference type="Proteomes" id="UP000823786">
    <property type="component" value="Unassembled WGS sequence"/>
</dbReference>
<evidence type="ECO:0000313" key="2">
    <source>
        <dbReference type="EMBL" id="MBP1856858.1"/>
    </source>
</evidence>
<dbReference type="Pfam" id="PF04883">
    <property type="entry name" value="HK97-gp10_like"/>
    <property type="match status" value="1"/>
</dbReference>
<dbReference type="EMBL" id="JAGGJV010000001">
    <property type="protein sequence ID" value="MBP1856858.1"/>
    <property type="molecule type" value="Genomic_DNA"/>
</dbReference>
<sequence length="139" mass="14953">MSSDGGLSSFQKRMRAIPIAVREAVEPALVKSGDELAAVMKQLAPEAQGDLKGSITVTAPGQRTPAYSQPGGSRTAQENEVLVTAGNSKVRYAHLQEYGTAHAHAQPFFWPAVRLTKKRITNRIKRAISKAVRNSKGGQ</sequence>
<feature type="compositionally biased region" description="Polar residues" evidence="1">
    <location>
        <begin position="55"/>
        <end position="77"/>
    </location>
</feature>
<evidence type="ECO:0000256" key="1">
    <source>
        <dbReference type="SAM" id="MobiDB-lite"/>
    </source>
</evidence>
<gene>
    <name evidence="2" type="ORF">J2Z75_000338</name>
</gene>
<accession>A0ABS4EFY5</accession>